<dbReference type="Gene3D" id="3.40.50.2000">
    <property type="entry name" value="Glycogen Phosphorylase B"/>
    <property type="match status" value="2"/>
</dbReference>
<proteinExistence type="inferred from homology"/>
<evidence type="ECO:0000256" key="3">
    <source>
        <dbReference type="ARBA" id="ARBA00022679"/>
    </source>
</evidence>
<dbReference type="GO" id="GO:0016758">
    <property type="term" value="F:hexosyltransferase activity"/>
    <property type="evidence" value="ECO:0007669"/>
    <property type="project" value="UniProtKB-ARBA"/>
</dbReference>
<dbReference type="PANTHER" id="PTHR48050">
    <property type="entry name" value="STEROL 3-BETA-GLUCOSYLTRANSFERASE"/>
    <property type="match status" value="1"/>
</dbReference>
<sequence length="375" mass="39953">MRILFLAMPGAGHVFPLVPLAWAFRSSGHEVLFGTCGEGLGHASGAGLPVVDVAPGFRVRDYLGQLFAQRPELPAQERAAARRHSVHFAVTLFAPVSRRMAGDAIRLARRWRPDLVVYDELGAVGALAAAAAGVPGVLHDCGFVRTRPLWQGFRQALLDLYEEYGLRAPAEPAVTLDPAPPSTVPEPDGWSVRYVPYSTGAVLPDWLSEPPRRRRVAVSLGTVTPDVEGPGLMQRIVGVAAGIDAEFVLALGGRPVAILGELPPNVRACEWVPLNVLLTTCAAIIHHGGAGTALTSIAAGVAQLVVPNGADRHITADATRRRGIGLVAEPDELDTALLQRLLTDHELRVAAAEVRTELSGLPAPAEIASRLIRWR</sequence>
<comment type="similarity">
    <text evidence="1">Belongs to the glycosyltransferase 28 family.</text>
</comment>
<keyword evidence="2" id="KW-0328">Glycosyltransferase</keyword>
<evidence type="ECO:0000259" key="5">
    <source>
        <dbReference type="Pfam" id="PF21036"/>
    </source>
</evidence>
<dbReference type="GO" id="GO:0017000">
    <property type="term" value="P:antibiotic biosynthetic process"/>
    <property type="evidence" value="ECO:0007669"/>
    <property type="project" value="UniProtKB-ARBA"/>
</dbReference>
<feature type="domain" description="Erythromycin biosynthesis protein CIII-like N-terminal" evidence="5">
    <location>
        <begin position="22"/>
        <end position="221"/>
    </location>
</feature>
<dbReference type="GO" id="GO:0008194">
    <property type="term" value="F:UDP-glycosyltransferase activity"/>
    <property type="evidence" value="ECO:0007669"/>
    <property type="project" value="InterPro"/>
</dbReference>
<name>A0A4V2G7N5_9ACTN</name>
<dbReference type="Pfam" id="PF06722">
    <property type="entry name" value="EryCIII-like_C"/>
    <property type="match status" value="1"/>
</dbReference>
<accession>A0A4V2G7N5</accession>
<gene>
    <name evidence="6" type="ORF">EV385_5223</name>
</gene>
<evidence type="ECO:0000313" key="6">
    <source>
        <dbReference type="EMBL" id="RZU53306.1"/>
    </source>
</evidence>
<organism evidence="6 7">
    <name type="scientific">Krasilnikovia cinnamomea</name>
    <dbReference type="NCBI Taxonomy" id="349313"/>
    <lineage>
        <taxon>Bacteria</taxon>
        <taxon>Bacillati</taxon>
        <taxon>Actinomycetota</taxon>
        <taxon>Actinomycetes</taxon>
        <taxon>Micromonosporales</taxon>
        <taxon>Micromonosporaceae</taxon>
        <taxon>Krasilnikovia</taxon>
    </lineage>
</organism>
<keyword evidence="7" id="KW-1185">Reference proteome</keyword>
<evidence type="ECO:0000256" key="1">
    <source>
        <dbReference type="ARBA" id="ARBA00006962"/>
    </source>
</evidence>
<reference evidence="6 7" key="1">
    <citation type="submission" date="2019-02" db="EMBL/GenBank/DDBJ databases">
        <title>Sequencing the genomes of 1000 actinobacteria strains.</title>
        <authorList>
            <person name="Klenk H.-P."/>
        </authorList>
    </citation>
    <scope>NUCLEOTIDE SEQUENCE [LARGE SCALE GENOMIC DNA]</scope>
    <source>
        <strain evidence="6 7">DSM 45162</strain>
    </source>
</reference>
<feature type="domain" description="Erythromycin biosynthesis protein CIII-like C-terminal" evidence="4">
    <location>
        <begin position="236"/>
        <end position="372"/>
    </location>
</feature>
<evidence type="ECO:0000313" key="7">
    <source>
        <dbReference type="Proteomes" id="UP000292564"/>
    </source>
</evidence>
<evidence type="ECO:0000259" key="4">
    <source>
        <dbReference type="Pfam" id="PF06722"/>
    </source>
</evidence>
<dbReference type="FunFam" id="3.40.50.2000:FF:000072">
    <property type="entry name" value="Glycosyl transferase"/>
    <property type="match status" value="1"/>
</dbReference>
<dbReference type="InterPro" id="IPR050426">
    <property type="entry name" value="Glycosyltransferase_28"/>
</dbReference>
<dbReference type="SUPFAM" id="SSF53756">
    <property type="entry name" value="UDP-Glycosyltransferase/glycogen phosphorylase"/>
    <property type="match status" value="1"/>
</dbReference>
<dbReference type="InterPro" id="IPR048284">
    <property type="entry name" value="EryCIII-like_N"/>
</dbReference>
<dbReference type="InterPro" id="IPR002213">
    <property type="entry name" value="UDP_glucos_trans"/>
</dbReference>
<dbReference type="Proteomes" id="UP000292564">
    <property type="component" value="Unassembled WGS sequence"/>
</dbReference>
<dbReference type="Pfam" id="PF21036">
    <property type="entry name" value="EryCIII-like_N"/>
    <property type="match status" value="1"/>
</dbReference>
<protein>
    <submittedName>
        <fullName evidence="6">UDP:flavonoid glycosyltransferase YjiC (YdhE family)</fullName>
    </submittedName>
</protein>
<dbReference type="InterPro" id="IPR010610">
    <property type="entry name" value="EryCIII-like_C"/>
</dbReference>
<evidence type="ECO:0000256" key="2">
    <source>
        <dbReference type="ARBA" id="ARBA00022676"/>
    </source>
</evidence>
<comment type="caution">
    <text evidence="6">The sequence shown here is derived from an EMBL/GenBank/DDBJ whole genome shotgun (WGS) entry which is preliminary data.</text>
</comment>
<keyword evidence="3 6" id="KW-0808">Transferase</keyword>
<dbReference type="PANTHER" id="PTHR48050:SF13">
    <property type="entry name" value="STEROL 3-BETA-GLUCOSYLTRANSFERASE UGT80A2"/>
    <property type="match status" value="1"/>
</dbReference>
<dbReference type="EMBL" id="SHKY01000001">
    <property type="protein sequence ID" value="RZU53306.1"/>
    <property type="molecule type" value="Genomic_DNA"/>
</dbReference>
<dbReference type="CDD" id="cd03784">
    <property type="entry name" value="GT1_Gtf-like"/>
    <property type="match status" value="1"/>
</dbReference>
<dbReference type="AlphaFoldDB" id="A0A4V2G7N5"/>